<dbReference type="EMBL" id="GGYP01004017">
    <property type="protein sequence ID" value="MDE48788.1"/>
    <property type="molecule type" value="Transcribed_RNA"/>
</dbReference>
<feature type="transmembrane region" description="Helical" evidence="6">
    <location>
        <begin position="38"/>
        <end position="60"/>
    </location>
</feature>
<evidence type="ECO:0000313" key="7">
    <source>
        <dbReference type="EMBL" id="MDE48788.1"/>
    </source>
</evidence>
<organism evidence="7">
    <name type="scientific">Aceria tosichella</name>
    <name type="common">wheat curl mite</name>
    <dbReference type="NCBI Taxonomy" id="561515"/>
    <lineage>
        <taxon>Eukaryota</taxon>
        <taxon>Metazoa</taxon>
        <taxon>Ecdysozoa</taxon>
        <taxon>Arthropoda</taxon>
        <taxon>Chelicerata</taxon>
        <taxon>Arachnida</taxon>
        <taxon>Acari</taxon>
        <taxon>Acariformes</taxon>
        <taxon>Trombidiformes</taxon>
        <taxon>Prostigmata</taxon>
        <taxon>Eupodina</taxon>
        <taxon>Eriophyoidea</taxon>
        <taxon>Eriophyidae</taxon>
        <taxon>Eriophyinae</taxon>
        <taxon>Aceriini</taxon>
        <taxon>Aceria</taxon>
    </lineage>
</organism>
<proteinExistence type="predicted"/>
<keyword evidence="2 6" id="KW-0812">Transmembrane</keyword>
<feature type="transmembrane region" description="Helical" evidence="6">
    <location>
        <begin position="166"/>
        <end position="190"/>
    </location>
</feature>
<dbReference type="InterPro" id="IPR005178">
    <property type="entry name" value="Ostalpha/TMEM184C"/>
</dbReference>
<feature type="region of interest" description="Disordered" evidence="5">
    <location>
        <begin position="337"/>
        <end position="357"/>
    </location>
</feature>
<feature type="transmembrane region" description="Helical" evidence="6">
    <location>
        <begin position="202"/>
        <end position="224"/>
    </location>
</feature>
<dbReference type="PANTHER" id="PTHR23423">
    <property type="entry name" value="ORGANIC SOLUTE TRANSPORTER-RELATED"/>
    <property type="match status" value="1"/>
</dbReference>
<comment type="subcellular location">
    <subcellularLocation>
        <location evidence="1">Membrane</location>
        <topology evidence="1">Multi-pass membrane protein</topology>
    </subcellularLocation>
</comment>
<evidence type="ECO:0000256" key="1">
    <source>
        <dbReference type="ARBA" id="ARBA00004141"/>
    </source>
</evidence>
<keyword evidence="3 6" id="KW-1133">Transmembrane helix</keyword>
<dbReference type="GO" id="GO:0016020">
    <property type="term" value="C:membrane"/>
    <property type="evidence" value="ECO:0007669"/>
    <property type="project" value="UniProtKB-SubCell"/>
</dbReference>
<protein>
    <submittedName>
        <fullName evidence="7">Transmembrane protein 184C</fullName>
    </submittedName>
</protein>
<dbReference type="SMART" id="SM01417">
    <property type="entry name" value="Solute_trans_a"/>
    <property type="match status" value="1"/>
</dbReference>
<evidence type="ECO:0000256" key="2">
    <source>
        <dbReference type="ARBA" id="ARBA00022692"/>
    </source>
</evidence>
<evidence type="ECO:0000256" key="5">
    <source>
        <dbReference type="SAM" id="MobiDB-lite"/>
    </source>
</evidence>
<evidence type="ECO:0000256" key="3">
    <source>
        <dbReference type="ARBA" id="ARBA00022989"/>
    </source>
</evidence>
<name>A0A6G1SEG4_9ACAR</name>
<keyword evidence="4 6" id="KW-0472">Membrane</keyword>
<dbReference type="Pfam" id="PF03619">
    <property type="entry name" value="Solute_trans_a"/>
    <property type="match status" value="1"/>
</dbReference>
<accession>A0A6G1SEG4</accession>
<dbReference type="AlphaFoldDB" id="A0A6G1SEG4"/>
<reference evidence="7" key="1">
    <citation type="submission" date="2018-10" db="EMBL/GenBank/DDBJ databases">
        <title>Transcriptome assembly of Aceria tosichella (Wheat curl mite) Type 2.</title>
        <authorList>
            <person name="Scully E.D."/>
            <person name="Geib S.M."/>
            <person name="Palmer N.A."/>
            <person name="Gupta A.K."/>
            <person name="Sarath G."/>
            <person name="Tatineni S."/>
        </authorList>
    </citation>
    <scope>NUCLEOTIDE SEQUENCE</scope>
    <source>
        <strain evidence="7">LincolnNE</strain>
    </source>
</reference>
<evidence type="ECO:0000256" key="4">
    <source>
        <dbReference type="ARBA" id="ARBA00023136"/>
    </source>
</evidence>
<gene>
    <name evidence="7" type="primary">tmem184c</name>
    <name evidence="7" type="ORF">g.1687</name>
</gene>
<evidence type="ECO:0000256" key="6">
    <source>
        <dbReference type="SAM" id="Phobius"/>
    </source>
</evidence>
<feature type="transmembrane region" description="Helical" evidence="6">
    <location>
        <begin position="131"/>
        <end position="154"/>
    </location>
</feature>
<sequence>MEMWALIASGFVISALLSSFWQITQHLIHFNKPYLQKYIVRILWMVPIYSMNAWVALVIPKMGVYLDVCREAYEAFVIYSFMKYLLNYLHYDLNLQQTIDYKPGVNHLFPFCFFGSTSGGRLFLHRCKHGILQYVVVRPLTTLFTVISQLAGVYGEGEYDFHKTYIYLLVVNNVSQIMAMYCLVIFYTGYKIELSGIRPLPKFLCIKLVVFFSFFQSVLISFIIDFTRPDDPINSRLEQGRKIQDTLICIEMLFASFAHHYAYSHTPFTDSPFQEASEPCCFAFLRTLDFSDERNDVLDHLHQTMLRIRRSFTRKVNPLPSVLENGDEMYEYTPLNDLNRNRTSSTKSSYSALPSAI</sequence>